<dbReference type="EMBL" id="CADCTL010000259">
    <property type="protein sequence ID" value="CAA9278237.1"/>
    <property type="molecule type" value="Genomic_DNA"/>
</dbReference>
<organism evidence="1">
    <name type="scientific">uncultured Acetobacteraceae bacterium</name>
    <dbReference type="NCBI Taxonomy" id="169975"/>
    <lineage>
        <taxon>Bacteria</taxon>
        <taxon>Pseudomonadati</taxon>
        <taxon>Pseudomonadota</taxon>
        <taxon>Alphaproteobacteria</taxon>
        <taxon>Acetobacterales</taxon>
        <taxon>Acetobacteraceae</taxon>
        <taxon>environmental samples</taxon>
    </lineage>
</organism>
<dbReference type="AlphaFoldDB" id="A0A6J4JHK2"/>
<gene>
    <name evidence="1" type="ORF">AVDCRST_MAG04-3536</name>
</gene>
<proteinExistence type="predicted"/>
<protein>
    <recommendedName>
        <fullName evidence="2">DUF1440 domain-containing protein</fullName>
    </recommendedName>
</protein>
<accession>A0A6J4JHK2</accession>
<name>A0A6J4JHK2_9PROT</name>
<evidence type="ECO:0000313" key="1">
    <source>
        <dbReference type="EMBL" id="CAA9278237.1"/>
    </source>
</evidence>
<reference evidence="1" key="1">
    <citation type="submission" date="2020-02" db="EMBL/GenBank/DDBJ databases">
        <authorList>
            <person name="Meier V. D."/>
        </authorList>
    </citation>
    <scope>NUCLEOTIDE SEQUENCE</scope>
    <source>
        <strain evidence="1">AVDCRST_MAG04</strain>
    </source>
</reference>
<sequence>MGRPLDDRRLRPAAKAVHHGLGMAWGPVYCLLRRRGGMRPLGAGLVAGAALSLVVDTGLTPTLGLSAPNRDYPAATHVRGFLAHLVWGAAAALAAEAAYRLTGKAPGPVRPPGLGAAA</sequence>
<evidence type="ECO:0008006" key="2">
    <source>
        <dbReference type="Google" id="ProtNLM"/>
    </source>
</evidence>